<dbReference type="PANTHER" id="PTHR31956">
    <property type="entry name" value="NON-SPECIFIC PHOSPHOLIPASE C4-RELATED"/>
    <property type="match status" value="1"/>
</dbReference>
<keyword evidence="4" id="KW-1185">Reference proteome</keyword>
<evidence type="ECO:0000313" key="4">
    <source>
        <dbReference type="Proteomes" id="UP001305779"/>
    </source>
</evidence>
<accession>A0ABR0E034</accession>
<reference evidence="3 4" key="1">
    <citation type="journal article" date="2023" name="G3 (Bethesda)">
        <title>A chromosome-level genome assembly of Zasmidium syzygii isolated from banana leaves.</title>
        <authorList>
            <person name="van Westerhoven A.C."/>
            <person name="Mehrabi R."/>
            <person name="Talebi R."/>
            <person name="Steentjes M.B.F."/>
            <person name="Corcolon B."/>
            <person name="Chong P.A."/>
            <person name="Kema G.H.J."/>
            <person name="Seidl M.F."/>
        </authorList>
    </citation>
    <scope>NUCLEOTIDE SEQUENCE [LARGE SCALE GENOMIC DNA]</scope>
    <source>
        <strain evidence="3 4">P124</strain>
    </source>
</reference>
<gene>
    <name evidence="3" type="ORF">PRZ48_014125</name>
</gene>
<dbReference type="Proteomes" id="UP001305779">
    <property type="component" value="Unassembled WGS sequence"/>
</dbReference>
<feature type="chain" id="PRO_5046264198" description="Non-hemolytic phospholipase C" evidence="2">
    <location>
        <begin position="21"/>
        <end position="603"/>
    </location>
</feature>
<evidence type="ECO:0000313" key="3">
    <source>
        <dbReference type="EMBL" id="KAK4494769.1"/>
    </source>
</evidence>
<dbReference type="PANTHER" id="PTHR31956:SF1">
    <property type="entry name" value="NON-SPECIFIC PHOSPHOLIPASE C1"/>
    <property type="match status" value="1"/>
</dbReference>
<protein>
    <recommendedName>
        <fullName evidence="5">Non-hemolytic phospholipase C</fullName>
    </recommendedName>
</protein>
<comment type="caution">
    <text evidence="3">The sequence shown here is derived from an EMBL/GenBank/DDBJ whole genome shotgun (WGS) entry which is preliminary data.</text>
</comment>
<keyword evidence="2" id="KW-0732">Signal</keyword>
<name>A0ABR0E034_ZASCE</name>
<dbReference type="Gene3D" id="3.40.720.10">
    <property type="entry name" value="Alkaline Phosphatase, subunit A"/>
    <property type="match status" value="1"/>
</dbReference>
<dbReference type="EMBL" id="JAXOVC010000013">
    <property type="protein sequence ID" value="KAK4494769.1"/>
    <property type="molecule type" value="Genomic_DNA"/>
</dbReference>
<dbReference type="InterPro" id="IPR007312">
    <property type="entry name" value="Phosphoesterase"/>
</dbReference>
<sequence>MLSLPKAALALTALANAVRAGSISDIEHVVLFMQENRAFDHYFGSMAGVRNFKDPNVQVNDGTPVWYQGIGNLSTKATDLLPWYLNYLGGTWNEATQCMEAGSNSWQENHAALNGDKNDNWPVGNTPWSWAHFKRQDIPNHFAIAEGFTVGDMYQESVIASTNPNRVSWVSGTINDEGNTYYIDNNETPGCEKPNLNCYPLKWETTPEYLQDAGVSWQVYQDTNNFDDNPLAWFAQYQTAANGSALAERGLTYKGLEKFYEDAAAGTLPQVSYIVGPAELSEHQPYQPKDGAWLQQKVVDVVTQSPAYKNTVLIISYDETGGWGDHVTPFHSPSGTTGEWIQDPYGEAGYTYTGPGFRLPFYIISPWTRGGNVYVEHADHSSQIMFLEKWLASKGKQFTQSTINPWRRANMADLTKAFDFDHPDYSIPSMPNASYPSTNSKGDWNGYSVCEETYPEQRPPVPYGIQNERDALATEQGFKKVRGNPTEGRYLTFEMNGQALTNSRGRLAASRASSSHNSRSQRFVLHQSGSQFSISSAVDNSTISGTNLRKGGNADTFTISDLGNGKGYTIQSRGQYLSIDWRGRVSTSRWPAGFTVYSVSYDD</sequence>
<dbReference type="InterPro" id="IPR017850">
    <property type="entry name" value="Alkaline_phosphatase_core_sf"/>
</dbReference>
<keyword evidence="1" id="KW-0378">Hydrolase</keyword>
<evidence type="ECO:0008006" key="5">
    <source>
        <dbReference type="Google" id="ProtNLM"/>
    </source>
</evidence>
<dbReference type="CDD" id="cd16014">
    <property type="entry name" value="PLC"/>
    <property type="match status" value="1"/>
</dbReference>
<organism evidence="3 4">
    <name type="scientific">Zasmidium cellare</name>
    <name type="common">Wine cellar mold</name>
    <name type="synonym">Racodium cellare</name>
    <dbReference type="NCBI Taxonomy" id="395010"/>
    <lineage>
        <taxon>Eukaryota</taxon>
        <taxon>Fungi</taxon>
        <taxon>Dikarya</taxon>
        <taxon>Ascomycota</taxon>
        <taxon>Pezizomycotina</taxon>
        <taxon>Dothideomycetes</taxon>
        <taxon>Dothideomycetidae</taxon>
        <taxon>Mycosphaerellales</taxon>
        <taxon>Mycosphaerellaceae</taxon>
        <taxon>Zasmidium</taxon>
    </lineage>
</organism>
<evidence type="ECO:0000256" key="1">
    <source>
        <dbReference type="ARBA" id="ARBA00022801"/>
    </source>
</evidence>
<dbReference type="Pfam" id="PF04185">
    <property type="entry name" value="Phosphoesterase"/>
    <property type="match status" value="1"/>
</dbReference>
<proteinExistence type="predicted"/>
<evidence type="ECO:0000256" key="2">
    <source>
        <dbReference type="SAM" id="SignalP"/>
    </source>
</evidence>
<feature type="signal peptide" evidence="2">
    <location>
        <begin position="1"/>
        <end position="20"/>
    </location>
</feature>